<proteinExistence type="predicted"/>
<dbReference type="Proteomes" id="UP000291469">
    <property type="component" value="Chromosome"/>
</dbReference>
<keyword evidence="8" id="KW-1185">Reference proteome</keyword>
<evidence type="ECO:0000256" key="5">
    <source>
        <dbReference type="SAM" id="MobiDB-lite"/>
    </source>
</evidence>
<sequence length="392" mass="43682">MRRTRFWQLLAVAVGALLLVSACGDDEVADTEPEEDEDAAADPEEDDSAEAGEDDADTGDRPFEGETLTVLNWQDFGSDTEYAIEGFEERTGATVEHVYHSSGEELRETLRTGGIGEIDVTNPNFSFLQQMVEEDMLQPLDADRIPNLEHVYDDFMDSEELYAGDELYGAPWIWGSTGLTYNTDHFDEEPTSWEVLWDEEWEGQVGFMDSPIEAIMLTALYLGEDPHDPDLGAVEEALIDMRPNVELYWSSFDDWNRAFTTESISVGNFWAGDAGRMMEEGEPVGYTIPEEGAVGWIDAWTVIADAPNPELAHEWIDWMISEEFLSEWAEDPEGGAPAPANELAAEGLSDAAQERIQDDAEDVDNLAIMSTLSQEEQQEYTDLLSQVKAGAE</sequence>
<keyword evidence="3 6" id="KW-0732">Signal</keyword>
<protein>
    <submittedName>
        <fullName evidence="7">Extracellular solute-binding protein</fullName>
    </submittedName>
</protein>
<dbReference type="PANTHER" id="PTHR30222:SF17">
    <property type="entry name" value="SPERMIDINE_PUTRESCINE-BINDING PERIPLASMIC PROTEIN"/>
    <property type="match status" value="1"/>
</dbReference>
<dbReference type="Pfam" id="PF13416">
    <property type="entry name" value="SBP_bac_8"/>
    <property type="match status" value="1"/>
</dbReference>
<dbReference type="OrthoDB" id="9769319at2"/>
<dbReference type="PROSITE" id="PS51257">
    <property type="entry name" value="PROKAR_LIPOPROTEIN"/>
    <property type="match status" value="1"/>
</dbReference>
<dbReference type="SUPFAM" id="SSF53850">
    <property type="entry name" value="Periplasmic binding protein-like II"/>
    <property type="match status" value="1"/>
</dbReference>
<feature type="region of interest" description="Disordered" evidence="5">
    <location>
        <begin position="26"/>
        <end position="65"/>
    </location>
</feature>
<dbReference type="PANTHER" id="PTHR30222">
    <property type="entry name" value="SPERMIDINE/PUTRESCINE-BINDING PERIPLASMIC PROTEIN"/>
    <property type="match status" value="1"/>
</dbReference>
<evidence type="ECO:0000313" key="8">
    <source>
        <dbReference type="Proteomes" id="UP000291469"/>
    </source>
</evidence>
<evidence type="ECO:0000313" key="7">
    <source>
        <dbReference type="EMBL" id="QBI19482.1"/>
    </source>
</evidence>
<comment type="subcellular location">
    <subcellularLocation>
        <location evidence="1">Periplasm</location>
    </subcellularLocation>
</comment>
<feature type="chain" id="PRO_5038896227" evidence="6">
    <location>
        <begin position="25"/>
        <end position="392"/>
    </location>
</feature>
<accession>A0A411YED0</accession>
<evidence type="ECO:0000256" key="4">
    <source>
        <dbReference type="ARBA" id="ARBA00022764"/>
    </source>
</evidence>
<dbReference type="EMBL" id="CP036402">
    <property type="protein sequence ID" value="QBI19482.1"/>
    <property type="molecule type" value="Genomic_DNA"/>
</dbReference>
<dbReference type="GO" id="GO:0019808">
    <property type="term" value="F:polyamine binding"/>
    <property type="evidence" value="ECO:0007669"/>
    <property type="project" value="InterPro"/>
</dbReference>
<keyword evidence="2" id="KW-0813">Transport</keyword>
<dbReference type="GO" id="GO:0042597">
    <property type="term" value="C:periplasmic space"/>
    <property type="evidence" value="ECO:0007669"/>
    <property type="project" value="UniProtKB-SubCell"/>
</dbReference>
<dbReference type="Gene3D" id="3.40.190.10">
    <property type="entry name" value="Periplasmic binding protein-like II"/>
    <property type="match status" value="2"/>
</dbReference>
<dbReference type="InterPro" id="IPR006059">
    <property type="entry name" value="SBP"/>
</dbReference>
<dbReference type="PRINTS" id="PR00909">
    <property type="entry name" value="SPERMDNBNDNG"/>
</dbReference>
<feature type="compositionally biased region" description="Acidic residues" evidence="5">
    <location>
        <begin position="26"/>
        <end position="57"/>
    </location>
</feature>
<dbReference type="RefSeq" id="WP_131154479.1">
    <property type="nucleotide sequence ID" value="NZ_CP036402.1"/>
</dbReference>
<organism evidence="7 8">
    <name type="scientific">Egibacter rhizosphaerae</name>
    <dbReference type="NCBI Taxonomy" id="1670831"/>
    <lineage>
        <taxon>Bacteria</taxon>
        <taxon>Bacillati</taxon>
        <taxon>Actinomycetota</taxon>
        <taxon>Nitriliruptoria</taxon>
        <taxon>Egibacterales</taxon>
        <taxon>Egibacteraceae</taxon>
        <taxon>Egibacter</taxon>
    </lineage>
</organism>
<name>A0A411YED0_9ACTN</name>
<evidence type="ECO:0000256" key="6">
    <source>
        <dbReference type="SAM" id="SignalP"/>
    </source>
</evidence>
<evidence type="ECO:0000256" key="1">
    <source>
        <dbReference type="ARBA" id="ARBA00004418"/>
    </source>
</evidence>
<evidence type="ECO:0000256" key="3">
    <source>
        <dbReference type="ARBA" id="ARBA00022729"/>
    </source>
</evidence>
<evidence type="ECO:0000256" key="2">
    <source>
        <dbReference type="ARBA" id="ARBA00022448"/>
    </source>
</evidence>
<reference evidence="7 8" key="1">
    <citation type="submission" date="2019-01" db="EMBL/GenBank/DDBJ databases">
        <title>Egibacter rhizosphaerae EGI 80759T.</title>
        <authorList>
            <person name="Chen D.-D."/>
            <person name="Tian Y."/>
            <person name="Jiao J.-Y."/>
            <person name="Zhang X.-T."/>
            <person name="Zhang Y.-G."/>
            <person name="Zhang Y."/>
            <person name="Xiao M."/>
            <person name="Shu W.-S."/>
            <person name="Li W.-J."/>
        </authorList>
    </citation>
    <scope>NUCLEOTIDE SEQUENCE [LARGE SCALE GENOMIC DNA]</scope>
    <source>
        <strain evidence="7 8">EGI 80759</strain>
    </source>
</reference>
<dbReference type="InterPro" id="IPR001188">
    <property type="entry name" value="Sperm_putr-bd"/>
</dbReference>
<keyword evidence="4" id="KW-0574">Periplasm</keyword>
<dbReference type="GO" id="GO:0015846">
    <property type="term" value="P:polyamine transport"/>
    <property type="evidence" value="ECO:0007669"/>
    <property type="project" value="InterPro"/>
</dbReference>
<dbReference type="AlphaFoldDB" id="A0A411YED0"/>
<feature type="signal peptide" evidence="6">
    <location>
        <begin position="1"/>
        <end position="24"/>
    </location>
</feature>
<gene>
    <name evidence="7" type="ORF">ER308_07900</name>
</gene>
<dbReference type="KEGG" id="erz:ER308_07900"/>